<proteinExistence type="predicted"/>
<evidence type="ECO:0000313" key="2">
    <source>
        <dbReference type="Proteomes" id="UP000829398"/>
    </source>
</evidence>
<accession>A0ACB8K7L3</accession>
<evidence type="ECO:0000313" key="1">
    <source>
        <dbReference type="EMBL" id="KAH9750083.1"/>
    </source>
</evidence>
<gene>
    <name evidence="1" type="ORF">KPL71_013740</name>
</gene>
<keyword evidence="2" id="KW-1185">Reference proteome</keyword>
<sequence length="158" mass="18173">MSWPPPPPHTSHTLVSASRQGIIHYVTGFQWRQLPFTYLGSQSSHGASRFSTLMTWFERSGIESPAGLTVCFLLGGKLILIRHVISSMPLHLFHVFRSPATVVQRLKQLLTQFLWGDSEERRRIHWCRWPKACFPVDEGGLGLWSFDDMAEAFHIKLW</sequence>
<name>A0ACB8K7L3_CITSI</name>
<organism evidence="1 2">
    <name type="scientific">Citrus sinensis</name>
    <name type="common">Sweet orange</name>
    <name type="synonym">Citrus aurantium var. sinensis</name>
    <dbReference type="NCBI Taxonomy" id="2711"/>
    <lineage>
        <taxon>Eukaryota</taxon>
        <taxon>Viridiplantae</taxon>
        <taxon>Streptophyta</taxon>
        <taxon>Embryophyta</taxon>
        <taxon>Tracheophyta</taxon>
        <taxon>Spermatophyta</taxon>
        <taxon>Magnoliopsida</taxon>
        <taxon>eudicotyledons</taxon>
        <taxon>Gunneridae</taxon>
        <taxon>Pentapetalae</taxon>
        <taxon>rosids</taxon>
        <taxon>malvids</taxon>
        <taxon>Sapindales</taxon>
        <taxon>Rutaceae</taxon>
        <taxon>Aurantioideae</taxon>
        <taxon>Citrus</taxon>
    </lineage>
</organism>
<reference evidence="2" key="1">
    <citation type="journal article" date="2023" name="Hortic. Res.">
        <title>A chromosome-level phased genome enabling allele-level studies in sweet orange: a case study on citrus Huanglongbing tolerance.</title>
        <authorList>
            <person name="Wu B."/>
            <person name="Yu Q."/>
            <person name="Deng Z."/>
            <person name="Duan Y."/>
            <person name="Luo F."/>
            <person name="Gmitter F. Jr."/>
        </authorList>
    </citation>
    <scope>NUCLEOTIDE SEQUENCE [LARGE SCALE GENOMIC DNA]</scope>
    <source>
        <strain evidence="2">cv. Valencia</strain>
    </source>
</reference>
<dbReference type="EMBL" id="CM039174">
    <property type="protein sequence ID" value="KAH9750083.1"/>
    <property type="molecule type" value="Genomic_DNA"/>
</dbReference>
<protein>
    <submittedName>
        <fullName evidence="1">Uncharacterized protein</fullName>
    </submittedName>
</protein>
<comment type="caution">
    <text evidence="1">The sequence shown here is derived from an EMBL/GenBank/DDBJ whole genome shotgun (WGS) entry which is preliminary data.</text>
</comment>
<dbReference type="Proteomes" id="UP000829398">
    <property type="component" value="Chromosome 5"/>
</dbReference>